<name>A0A2P8HKW3_9BACI</name>
<evidence type="ECO:0000256" key="1">
    <source>
        <dbReference type="PROSITE-ProRule" id="PRU00169"/>
    </source>
</evidence>
<dbReference type="AlphaFoldDB" id="A0A2P8HKW3"/>
<dbReference type="CDD" id="cd01949">
    <property type="entry name" value="GGDEF"/>
    <property type="match status" value="1"/>
</dbReference>
<dbReference type="InterPro" id="IPR050469">
    <property type="entry name" value="Diguanylate_Cyclase"/>
</dbReference>
<feature type="domain" description="Response regulatory" evidence="2">
    <location>
        <begin position="114"/>
        <end position="230"/>
    </location>
</feature>
<dbReference type="GO" id="GO:0000160">
    <property type="term" value="P:phosphorelay signal transduction system"/>
    <property type="evidence" value="ECO:0007669"/>
    <property type="project" value="InterPro"/>
</dbReference>
<dbReference type="SMART" id="SM00267">
    <property type="entry name" value="GGDEF"/>
    <property type="match status" value="1"/>
</dbReference>
<dbReference type="PANTHER" id="PTHR45138">
    <property type="entry name" value="REGULATORY COMPONENTS OF SENSORY TRANSDUCTION SYSTEM"/>
    <property type="match status" value="1"/>
</dbReference>
<organism evidence="4 5">
    <name type="scientific">Salsuginibacillus halophilus</name>
    <dbReference type="NCBI Taxonomy" id="517424"/>
    <lineage>
        <taxon>Bacteria</taxon>
        <taxon>Bacillati</taxon>
        <taxon>Bacillota</taxon>
        <taxon>Bacilli</taxon>
        <taxon>Bacillales</taxon>
        <taxon>Bacillaceae</taxon>
        <taxon>Salsuginibacillus</taxon>
    </lineage>
</organism>
<dbReference type="InterPro" id="IPR043128">
    <property type="entry name" value="Rev_trsase/Diguanyl_cyclase"/>
</dbReference>
<evidence type="ECO:0000313" key="5">
    <source>
        <dbReference type="Proteomes" id="UP000242310"/>
    </source>
</evidence>
<evidence type="ECO:0000259" key="3">
    <source>
        <dbReference type="PROSITE" id="PS50887"/>
    </source>
</evidence>
<keyword evidence="1" id="KW-0597">Phosphoprotein</keyword>
<feature type="modified residue" description="4-aspartylphosphate" evidence="1">
    <location>
        <position position="163"/>
    </location>
</feature>
<dbReference type="OrthoDB" id="9759607at2"/>
<feature type="modified residue" description="4-aspartylphosphate" evidence="1">
    <location>
        <position position="473"/>
    </location>
</feature>
<dbReference type="Pfam" id="PF00990">
    <property type="entry name" value="GGDEF"/>
    <property type="match status" value="1"/>
</dbReference>
<dbReference type="GO" id="GO:0005886">
    <property type="term" value="C:plasma membrane"/>
    <property type="evidence" value="ECO:0007669"/>
    <property type="project" value="TreeGrafter"/>
</dbReference>
<dbReference type="SUPFAM" id="SSF52172">
    <property type="entry name" value="CheY-like"/>
    <property type="match status" value="2"/>
</dbReference>
<protein>
    <submittedName>
        <fullName evidence="4">Diguanylate cyclase (GGDEF)-like protein</fullName>
    </submittedName>
</protein>
<dbReference type="Pfam" id="PF00072">
    <property type="entry name" value="Response_reg"/>
    <property type="match status" value="2"/>
</dbReference>
<dbReference type="FunFam" id="3.30.70.270:FF:000001">
    <property type="entry name" value="Diguanylate cyclase domain protein"/>
    <property type="match status" value="1"/>
</dbReference>
<dbReference type="PROSITE" id="PS50887">
    <property type="entry name" value="GGDEF"/>
    <property type="match status" value="1"/>
</dbReference>
<dbReference type="CDD" id="cd17574">
    <property type="entry name" value="REC_OmpR"/>
    <property type="match status" value="1"/>
</dbReference>
<proteinExistence type="predicted"/>
<keyword evidence="5" id="KW-1185">Reference proteome</keyword>
<dbReference type="RefSeq" id="WP_106588196.1">
    <property type="nucleotide sequence ID" value="NZ_PYAV01000005.1"/>
</dbReference>
<dbReference type="EMBL" id="PYAV01000005">
    <property type="protein sequence ID" value="PSL46857.1"/>
    <property type="molecule type" value="Genomic_DNA"/>
</dbReference>
<dbReference type="Proteomes" id="UP000242310">
    <property type="component" value="Unassembled WGS sequence"/>
</dbReference>
<dbReference type="SMART" id="SM00448">
    <property type="entry name" value="REC"/>
    <property type="match status" value="2"/>
</dbReference>
<feature type="domain" description="Response regulatory" evidence="2">
    <location>
        <begin position="416"/>
        <end position="540"/>
    </location>
</feature>
<dbReference type="GO" id="GO:0052621">
    <property type="term" value="F:diguanylate cyclase activity"/>
    <property type="evidence" value="ECO:0007669"/>
    <property type="project" value="TreeGrafter"/>
</dbReference>
<evidence type="ECO:0000259" key="2">
    <source>
        <dbReference type="PROSITE" id="PS50110"/>
    </source>
</evidence>
<dbReference type="PROSITE" id="PS50110">
    <property type="entry name" value="RESPONSE_REGULATORY"/>
    <property type="match status" value="2"/>
</dbReference>
<sequence>MNEIQSQRVIDYIHHKLREWNGRSAIRACELQDFLNKVANEAEEIDDAELLQRVHDYSNTLSKQGASIYPSEQWRSIIKELLPLVEGETLTNIPAEPLTGDALEAIKPASETSFILIINHDVDYLTEKKAIFEQEGYQVVAAATAEQGRTLFDNVQPSLVFIDQDLPGEDGFQVLRSLRLAAEKLNVPLIMVANTLTEENQIAAYEAGAFDILAKRISSKLLRTIAANRLAHKEATDREVLVDSLTGAYNRRHLEAVLEERGRLFASDGIPFTLALLDVDHFKPVNDQYGHHIGDEVLRELVRMLRQKFRAADEVFRYGGEEFAVVFPGLATEKARQFVEEVREAFAAKAFYARDGQAFQVTFSAGIKGTSAAHDYPALLLEKADKALYEAKRCGRNNVRVYDPASNFQPPATVLNILVVDDDRFMRRLLTRYFETWEPGGSFDVKFQTYESGVELLNTSWYEAGEKYVILLDGVMPVIDGFQVLEEVRSSHPSEDIIIMMLTGRQREEDIVHALKSGADDYMVKPFRVEEVAARVFRLAERVFG</sequence>
<dbReference type="SUPFAM" id="SSF55073">
    <property type="entry name" value="Nucleotide cyclase"/>
    <property type="match status" value="1"/>
</dbReference>
<dbReference type="InterPro" id="IPR029787">
    <property type="entry name" value="Nucleotide_cyclase"/>
</dbReference>
<dbReference type="NCBIfam" id="TIGR00254">
    <property type="entry name" value="GGDEF"/>
    <property type="match status" value="1"/>
</dbReference>
<dbReference type="InterPro" id="IPR011006">
    <property type="entry name" value="CheY-like_superfamily"/>
</dbReference>
<dbReference type="InterPro" id="IPR001789">
    <property type="entry name" value="Sig_transdc_resp-reg_receiver"/>
</dbReference>
<feature type="domain" description="GGDEF" evidence="3">
    <location>
        <begin position="270"/>
        <end position="404"/>
    </location>
</feature>
<reference evidence="4 5" key="1">
    <citation type="submission" date="2018-03" db="EMBL/GenBank/DDBJ databases">
        <title>Genomic Encyclopedia of Type Strains, Phase III (KMG-III): the genomes of soil and plant-associated and newly described type strains.</title>
        <authorList>
            <person name="Whitman W."/>
        </authorList>
    </citation>
    <scope>NUCLEOTIDE SEQUENCE [LARGE SCALE GENOMIC DNA]</scope>
    <source>
        <strain evidence="4 5">CGMCC 1.07653</strain>
    </source>
</reference>
<comment type="caution">
    <text evidence="4">The sequence shown here is derived from an EMBL/GenBank/DDBJ whole genome shotgun (WGS) entry which is preliminary data.</text>
</comment>
<dbReference type="GO" id="GO:0043709">
    <property type="term" value="P:cell adhesion involved in single-species biofilm formation"/>
    <property type="evidence" value="ECO:0007669"/>
    <property type="project" value="TreeGrafter"/>
</dbReference>
<accession>A0A2P8HKW3</accession>
<evidence type="ECO:0000313" key="4">
    <source>
        <dbReference type="EMBL" id="PSL46857.1"/>
    </source>
</evidence>
<dbReference type="PANTHER" id="PTHR45138:SF9">
    <property type="entry name" value="DIGUANYLATE CYCLASE DGCM-RELATED"/>
    <property type="match status" value="1"/>
</dbReference>
<dbReference type="InterPro" id="IPR000160">
    <property type="entry name" value="GGDEF_dom"/>
</dbReference>
<dbReference type="Gene3D" id="3.40.50.2300">
    <property type="match status" value="2"/>
</dbReference>
<gene>
    <name evidence="4" type="ORF">B0H94_1057</name>
</gene>
<dbReference type="GO" id="GO:1902201">
    <property type="term" value="P:negative regulation of bacterial-type flagellum-dependent cell motility"/>
    <property type="evidence" value="ECO:0007669"/>
    <property type="project" value="TreeGrafter"/>
</dbReference>
<dbReference type="Gene3D" id="3.30.70.270">
    <property type="match status" value="1"/>
</dbReference>